<dbReference type="SMART" id="SM00223">
    <property type="entry name" value="APPLE"/>
    <property type="match status" value="1"/>
</dbReference>
<evidence type="ECO:0000256" key="2">
    <source>
        <dbReference type="ARBA" id="ARBA00022729"/>
    </source>
</evidence>
<accession>A0ABW4R8L3</accession>
<dbReference type="PIRSF" id="PIRSF038980">
    <property type="entry name" value="A2M_bac"/>
    <property type="match status" value="1"/>
</dbReference>
<dbReference type="InterPro" id="IPR047565">
    <property type="entry name" value="Alpha-macroglob_thiol-ester_cl"/>
</dbReference>
<dbReference type="InterPro" id="IPR026284">
    <property type="entry name" value="A2MG_proteobact"/>
</dbReference>
<dbReference type="InterPro" id="IPR041462">
    <property type="entry name" value="Bact_A2M_MG6"/>
</dbReference>
<evidence type="ECO:0000259" key="7">
    <source>
        <dbReference type="SMART" id="SM01360"/>
    </source>
</evidence>
<keyword evidence="2" id="KW-0732">Signal</keyword>
<keyword evidence="9" id="KW-1185">Reference proteome</keyword>
<protein>
    <submittedName>
        <fullName evidence="8">Alpha-2-macroglobulin family protein</fullName>
    </submittedName>
</protein>
<dbReference type="InterPro" id="IPR011625">
    <property type="entry name" value="A2M_N_BRD"/>
</dbReference>
<evidence type="ECO:0000256" key="1">
    <source>
        <dbReference type="ARBA" id="ARBA00010556"/>
    </source>
</evidence>
<dbReference type="Pfam" id="PF17973">
    <property type="entry name" value="bMG10"/>
    <property type="match status" value="1"/>
</dbReference>
<dbReference type="InterPro" id="IPR041203">
    <property type="entry name" value="Bact_A2M_MG5"/>
</dbReference>
<dbReference type="InterPro" id="IPR008930">
    <property type="entry name" value="Terpenoid_cyclase/PrenylTrfase"/>
</dbReference>
<dbReference type="Pfam" id="PF07678">
    <property type="entry name" value="TED_complement"/>
    <property type="match status" value="1"/>
</dbReference>
<dbReference type="SMART" id="SM01360">
    <property type="entry name" value="A2M"/>
    <property type="match status" value="1"/>
</dbReference>
<dbReference type="Pfam" id="PF01835">
    <property type="entry name" value="MG2"/>
    <property type="match status" value="1"/>
</dbReference>
<dbReference type="Pfam" id="PF00024">
    <property type="entry name" value="PAN_1"/>
    <property type="match status" value="1"/>
</dbReference>
<dbReference type="InterPro" id="IPR001599">
    <property type="entry name" value="Macroglobln_a2"/>
</dbReference>
<feature type="domain" description="Apple" evidence="5">
    <location>
        <begin position="35"/>
        <end position="97"/>
    </location>
</feature>
<dbReference type="Pfam" id="PF11974">
    <property type="entry name" value="bMG3"/>
    <property type="match status" value="1"/>
</dbReference>
<evidence type="ECO:0000256" key="3">
    <source>
        <dbReference type="ARBA" id="ARBA00022737"/>
    </source>
</evidence>
<dbReference type="Pfam" id="PF17962">
    <property type="entry name" value="bMG6"/>
    <property type="match status" value="1"/>
</dbReference>
<dbReference type="InterPro" id="IPR051802">
    <property type="entry name" value="YfhM-like"/>
</dbReference>
<evidence type="ECO:0000259" key="5">
    <source>
        <dbReference type="SMART" id="SM00223"/>
    </source>
</evidence>
<feature type="domain" description="Alpha-2-macroglobulin bait region" evidence="6">
    <location>
        <begin position="968"/>
        <end position="1114"/>
    </location>
</feature>
<dbReference type="SUPFAM" id="SSF57414">
    <property type="entry name" value="Hairpin loop containing domain-like"/>
    <property type="match status" value="1"/>
</dbReference>
<dbReference type="Gene3D" id="3.50.4.10">
    <property type="entry name" value="Hepatocyte Growth Factor"/>
    <property type="match status" value="1"/>
</dbReference>
<dbReference type="PANTHER" id="PTHR40094">
    <property type="entry name" value="ALPHA-2-MACROGLOBULIN HOMOLOG"/>
    <property type="match status" value="1"/>
</dbReference>
<dbReference type="InterPro" id="IPR003609">
    <property type="entry name" value="Pan_app"/>
</dbReference>
<dbReference type="InterPro" id="IPR002890">
    <property type="entry name" value="MG2"/>
</dbReference>
<comment type="similarity">
    <text evidence="1">Belongs to the protease inhibitor I39 (alpha-2-macroglobulin) family. Bacterial alpha-2-macroglobulin subfamily.</text>
</comment>
<dbReference type="Pfam" id="PF17972">
    <property type="entry name" value="bMG5"/>
    <property type="match status" value="1"/>
</dbReference>
<dbReference type="CDD" id="cd02891">
    <property type="entry name" value="A2M_like"/>
    <property type="match status" value="1"/>
</dbReference>
<dbReference type="Proteomes" id="UP001597213">
    <property type="component" value="Unassembled WGS sequence"/>
</dbReference>
<dbReference type="InterPro" id="IPR021868">
    <property type="entry name" value="Alpha_2_Macroglob_MG3"/>
</dbReference>
<evidence type="ECO:0000256" key="4">
    <source>
        <dbReference type="ARBA" id="ARBA00023157"/>
    </source>
</evidence>
<dbReference type="SMART" id="SM01419">
    <property type="entry name" value="Thiol-ester_cl"/>
    <property type="match status" value="1"/>
</dbReference>
<dbReference type="RefSeq" id="WP_379143273.1">
    <property type="nucleotide sequence ID" value="NZ_JBHUEN010000043.1"/>
</dbReference>
<keyword evidence="4" id="KW-1015">Disulfide bond</keyword>
<dbReference type="InterPro" id="IPR049120">
    <property type="entry name" value="A2M_bMG2"/>
</dbReference>
<reference evidence="9" key="1">
    <citation type="journal article" date="2019" name="Int. J. Syst. Evol. Microbiol.">
        <title>The Global Catalogue of Microorganisms (GCM) 10K type strain sequencing project: providing services to taxonomists for standard genome sequencing and annotation.</title>
        <authorList>
            <consortium name="The Broad Institute Genomics Platform"/>
            <consortium name="The Broad Institute Genome Sequencing Center for Infectious Disease"/>
            <person name="Wu L."/>
            <person name="Ma J."/>
        </authorList>
    </citation>
    <scope>NUCLEOTIDE SEQUENCE [LARGE SCALE GENOMIC DNA]</scope>
    <source>
        <strain evidence="9">CCUG 56029</strain>
    </source>
</reference>
<evidence type="ECO:0000313" key="8">
    <source>
        <dbReference type="EMBL" id="MFD1882564.1"/>
    </source>
</evidence>
<dbReference type="InterPro" id="IPR041246">
    <property type="entry name" value="Bact_MG10"/>
</dbReference>
<name>A0ABW4R8L3_9RHOB</name>
<dbReference type="Gene3D" id="2.60.40.1930">
    <property type="match status" value="1"/>
</dbReference>
<proteinExistence type="inferred from homology"/>
<dbReference type="CDD" id="cd01100">
    <property type="entry name" value="APPLE_Factor_XI_like"/>
    <property type="match status" value="1"/>
</dbReference>
<keyword evidence="3" id="KW-0677">Repeat</keyword>
<sequence length="1853" mass="195032">MRRLTGAIVGSVLAVFLAGPVLGQTQLIPEKRMVLTADTDMPGSDLSKIFDTSVEACLQACFADANCKAITYNQRSRACFPKGDGAQSTPFVGAVSGRVMVTPDAVQATATKRAEAAKWLTDSQLDEAREQARVLATSYDPVAGDPRELMSQAQQAANSGSQGAAMRLFAAATAQTDSSAGWTAMARTLLGYTDDQTSRARVARLQAINGYLRATTDDDAALALAQMARAMQRIGAGQDSIAVLGLARELAPSDQLNSAYEAAIREYGFRVTDHQVSSSGAAPGLCVNFSEPLAEEVDFAPFVRTQQTGLSIEANGAQLCAEGLSYGEKAELTLRRGLPAASGLKLERDVTVSAFIRDRNPLATFAGRAYVLPRGGNQTIDIKTINTRSVDLTLLRMSDRNLIRSFRDDLFGNPMDSWESDSFTSDMAEEVWKGTADVAGASDENRNEELTTGLNVTSVAGPLEPGVYVLQARLPKGVAADSEELVAAQWFVISDLGMASYLGADGLTVAVRGLGDAQPREGIDVALMSRANGVLGRARTDAQGVARFDAGLTRGEGTSAPALVTASVSEADGTPTDMAFLSLISPEFDLSDRGVEGQPPAPPIDVFLTTDRGAYRAGETVNTTILARDDKVAALQNLPLTAVLLRPDGVEQQRATLTDSGAGGYILSLQLPDTAPRGAWQLQVRAEADGPALASTRVLVEDFLPERIDFALDVPTGIQELGATIPVGVDARWLYGAPAANLPVEVTLGLQRATAVEGYKDFRFGPHDLGASAESNIAATGETDETGKFQADITIPETTSLATVPIEATIAVSVREGAGRPVERTEKRLVMPGSPVVGIKPDFEDDTVNESSKPAFRLALVGPDGKPVAGEVKWTVNRVRTEYQWYAVGGSWNWEPLTRREKVDEGTVSVAADGYAEITTQVEWGEYELIAKPSGGAASAEGVGLASVSFFAGWGAPANSGTPTPDRLSVSLDKRSYKSGDTAQVTIDAISDGVAVISVMSNRLVSLQSTPVKAGLNTVELPVTDEWGAGVYVAATTIRPLDSFKPGEREPIRALGLVHAGVDPGARKLNATLTAPEQALPRADLPVTLAVDGGTQGQTVYATIAAVDQGILNLTGFKSPDPAKHYFGQRRLGVGIRDLYGRLILPSGAPDGAVRTGGGEANMGGFQAPPPTEKLMSWFSGPITLGPDGTAQVQVPVPDFNGEIALMAVVWTDKAVGQATGKAVVSDPVVMTVTAPRFLAPGDKAEIGLALDNVSAPAGQVSVSATDNGGNIALGLGDMPAPITLAEKARGRMTLPITAPTIPGLAQVRLSLTPPGGGPAVTKDIAIPVRSGRPEIAVQTREELAPGQSLSLDAGLISQLVPGTATVTLAAGPFAQLDVPAALGQLRRYPYGCTEQVTSVAMPLLYLSSLSELTGRPETGDQVDETAKSINDVIATIASRQTGDGAFGLWSADSGYDTWLTAYATDFLSRARATGYDVPDATFKSAIANLQSAVNRAGDPQDADKWEMSSLAYALNVLARERAASIGDLRYYADEAASRFETPLSAAMLGSALAAYGDQQRADRMFSQAARTLDKQGVPLTEPQTWRDDYGTNMRDRAAILALAAQAGSEAIDAVSMTADLARQLDRRAQNRGGLSTQEALWTVLAAQGLAQGGQLGVTLNGAAMEQAVTRLPDLATTSSTVANTGSQPTIVTVTGFGLPADPALTAGGKGYAITRQYFTLEGKPTDPTLVPLGTRMVAVLEVQPFDDMGGGRLIVNDPLPAGFEIDNPNLLRSGDISALDWIDGITAVESAQFLQDRFIAAVDWRDKEAFKLAYILRAVTPGEFEHPAASVEDMYRPEYRAWTAAGRSLVVP</sequence>
<dbReference type="Gene3D" id="1.50.10.20">
    <property type="match status" value="1"/>
</dbReference>
<dbReference type="Pfam" id="PF00207">
    <property type="entry name" value="A2M"/>
    <property type="match status" value="1"/>
</dbReference>
<dbReference type="EMBL" id="JBHUEN010000043">
    <property type="protein sequence ID" value="MFD1882564.1"/>
    <property type="molecule type" value="Genomic_DNA"/>
</dbReference>
<dbReference type="Pfam" id="PF21142">
    <property type="entry name" value="A2M_bMG2"/>
    <property type="match status" value="1"/>
</dbReference>
<evidence type="ECO:0000313" key="9">
    <source>
        <dbReference type="Proteomes" id="UP001597213"/>
    </source>
</evidence>
<organism evidence="8 9">
    <name type="scientific">Paracoccus pacificus</name>
    <dbReference type="NCBI Taxonomy" id="1463598"/>
    <lineage>
        <taxon>Bacteria</taxon>
        <taxon>Pseudomonadati</taxon>
        <taxon>Pseudomonadota</taxon>
        <taxon>Alphaproteobacteria</taxon>
        <taxon>Rhodobacterales</taxon>
        <taxon>Paracoccaceae</taxon>
        <taxon>Paracoccus</taxon>
    </lineage>
</organism>
<comment type="caution">
    <text evidence="8">The sequence shown here is derived from an EMBL/GenBank/DDBJ whole genome shotgun (WGS) entry which is preliminary data.</text>
</comment>
<dbReference type="InterPro" id="IPR011626">
    <property type="entry name" value="Alpha-macroglobulin_TED"/>
</dbReference>
<dbReference type="Pfam" id="PF07703">
    <property type="entry name" value="A2M_BRD"/>
    <property type="match status" value="1"/>
</dbReference>
<evidence type="ECO:0000259" key="6">
    <source>
        <dbReference type="SMART" id="SM01359"/>
    </source>
</evidence>
<feature type="domain" description="Alpha-2-macroglobulin" evidence="7">
    <location>
        <begin position="1177"/>
        <end position="1265"/>
    </location>
</feature>
<dbReference type="InterPro" id="IPR000177">
    <property type="entry name" value="Apple"/>
</dbReference>
<dbReference type="PANTHER" id="PTHR40094:SF1">
    <property type="entry name" value="UBIQUITIN DOMAIN-CONTAINING PROTEIN"/>
    <property type="match status" value="1"/>
</dbReference>
<gene>
    <name evidence="8" type="ORF">ACFSCT_12650</name>
</gene>
<dbReference type="SUPFAM" id="SSF48239">
    <property type="entry name" value="Terpenoid cyclases/Protein prenyltransferases"/>
    <property type="match status" value="1"/>
</dbReference>
<dbReference type="SMART" id="SM01359">
    <property type="entry name" value="A2M_N_2"/>
    <property type="match status" value="1"/>
</dbReference>